<reference evidence="9 10" key="1">
    <citation type="submission" date="2012-02" db="EMBL/GenBank/DDBJ databases">
        <title>Whole genome shotgun sequence of Gordonia sputi NBRC 100414.</title>
        <authorList>
            <person name="Yoshida I."/>
            <person name="Hosoyama A."/>
            <person name="Tsuchikane K."/>
            <person name="Katsumata H."/>
            <person name="Yamazaki S."/>
            <person name="Fujita N."/>
        </authorList>
    </citation>
    <scope>NUCLEOTIDE SEQUENCE [LARGE SCALE GENOMIC DNA]</scope>
    <source>
        <strain evidence="9 10">NBRC 100414</strain>
    </source>
</reference>
<dbReference type="SMART" id="SM00448">
    <property type="entry name" value="REC"/>
    <property type="match status" value="1"/>
</dbReference>
<dbReference type="SUPFAM" id="SSF52172">
    <property type="entry name" value="CheY-like"/>
    <property type="match status" value="1"/>
</dbReference>
<dbReference type="PRINTS" id="PR00038">
    <property type="entry name" value="HTHLUXR"/>
</dbReference>
<dbReference type="eggNOG" id="COG2197">
    <property type="taxonomic scope" value="Bacteria"/>
</dbReference>
<keyword evidence="3" id="KW-0238">DNA-binding</keyword>
<dbReference type="PROSITE" id="PS50043">
    <property type="entry name" value="HTH_LUXR_2"/>
    <property type="match status" value="1"/>
</dbReference>
<evidence type="ECO:0000259" key="7">
    <source>
        <dbReference type="PROSITE" id="PS50043"/>
    </source>
</evidence>
<keyword evidence="2" id="KW-0805">Transcription regulation</keyword>
<dbReference type="PROSITE" id="PS00622">
    <property type="entry name" value="HTH_LUXR_1"/>
    <property type="match status" value="1"/>
</dbReference>
<dbReference type="GO" id="GO:0006355">
    <property type="term" value="P:regulation of DNA-templated transcription"/>
    <property type="evidence" value="ECO:0007669"/>
    <property type="project" value="InterPro"/>
</dbReference>
<sequence length="238" mass="25420">MHSEGQPAPAASDPTASVPPSPDASSVRVFLVDDHELVRRGLRDLLSTADDIEVVGEAASVGEGRVGILAAKPDVAVLDVRLPDGNGVELCRDVRAAEPEIRCLMLTSYADDDALLAAVLAGASGFVLKQILGHNLIAAVRTVGRGGSLLDDRSTAALLAKLRDGKNKPSDPLAELTHQEREVFNLIGDGLTNRQIAQRMFLAEKTIKNYVSRILAKLDMQRRTQVAVMATKIRDGKA</sequence>
<dbReference type="Pfam" id="PF00196">
    <property type="entry name" value="GerE"/>
    <property type="match status" value="1"/>
</dbReference>
<evidence type="ECO:0000256" key="4">
    <source>
        <dbReference type="ARBA" id="ARBA00023163"/>
    </source>
</evidence>
<evidence type="ECO:0000256" key="5">
    <source>
        <dbReference type="PROSITE-ProRule" id="PRU00169"/>
    </source>
</evidence>
<dbReference type="InterPro" id="IPR000792">
    <property type="entry name" value="Tscrpt_reg_LuxR_C"/>
</dbReference>
<dbReference type="InterPro" id="IPR001789">
    <property type="entry name" value="Sig_transdc_resp-reg_receiver"/>
</dbReference>
<feature type="region of interest" description="Disordered" evidence="6">
    <location>
        <begin position="1"/>
        <end position="24"/>
    </location>
</feature>
<dbReference type="InterPro" id="IPR058245">
    <property type="entry name" value="NreC/VraR/RcsB-like_REC"/>
</dbReference>
<dbReference type="InterPro" id="IPR011006">
    <property type="entry name" value="CheY-like_superfamily"/>
</dbReference>
<evidence type="ECO:0000256" key="1">
    <source>
        <dbReference type="ARBA" id="ARBA00022553"/>
    </source>
</evidence>
<evidence type="ECO:0000313" key="9">
    <source>
        <dbReference type="EMBL" id="GAB38754.1"/>
    </source>
</evidence>
<dbReference type="InterPro" id="IPR016032">
    <property type="entry name" value="Sig_transdc_resp-reg_C-effctor"/>
</dbReference>
<dbReference type="PROSITE" id="PS50110">
    <property type="entry name" value="RESPONSE_REGULATORY"/>
    <property type="match status" value="1"/>
</dbReference>
<feature type="modified residue" description="4-aspartylphosphate" evidence="5">
    <location>
        <position position="79"/>
    </location>
</feature>
<proteinExistence type="predicted"/>
<keyword evidence="10" id="KW-1185">Reference proteome</keyword>
<evidence type="ECO:0000259" key="8">
    <source>
        <dbReference type="PROSITE" id="PS50110"/>
    </source>
</evidence>
<dbReference type="RefSeq" id="WP_005204902.1">
    <property type="nucleotide sequence ID" value="NZ_BAFC01000051.1"/>
</dbReference>
<dbReference type="SMART" id="SM00421">
    <property type="entry name" value="HTH_LUXR"/>
    <property type="match status" value="1"/>
</dbReference>
<feature type="domain" description="Response regulatory" evidence="8">
    <location>
        <begin position="28"/>
        <end position="144"/>
    </location>
</feature>
<dbReference type="CDD" id="cd06170">
    <property type="entry name" value="LuxR_C_like"/>
    <property type="match status" value="1"/>
</dbReference>
<dbReference type="Pfam" id="PF00072">
    <property type="entry name" value="Response_reg"/>
    <property type="match status" value="1"/>
</dbReference>
<keyword evidence="4" id="KW-0804">Transcription</keyword>
<dbReference type="EMBL" id="BAFC01000051">
    <property type="protein sequence ID" value="GAB38754.1"/>
    <property type="molecule type" value="Genomic_DNA"/>
</dbReference>
<protein>
    <submittedName>
        <fullName evidence="9">Putative two-component response regulator</fullName>
    </submittedName>
</protein>
<dbReference type="InterPro" id="IPR039420">
    <property type="entry name" value="WalR-like"/>
</dbReference>
<accession>H5TZ46</accession>
<dbReference type="Gene3D" id="3.40.50.2300">
    <property type="match status" value="1"/>
</dbReference>
<dbReference type="CDD" id="cd17535">
    <property type="entry name" value="REC_NarL-like"/>
    <property type="match status" value="1"/>
</dbReference>
<dbReference type="PANTHER" id="PTHR43214">
    <property type="entry name" value="TWO-COMPONENT RESPONSE REGULATOR"/>
    <property type="match status" value="1"/>
</dbReference>
<feature type="domain" description="HTH luxR-type" evidence="7">
    <location>
        <begin position="169"/>
        <end position="234"/>
    </location>
</feature>
<comment type="caution">
    <text evidence="9">The sequence shown here is derived from an EMBL/GenBank/DDBJ whole genome shotgun (WGS) entry which is preliminary data.</text>
</comment>
<organism evidence="9 10">
    <name type="scientific">Gordonia sputi NBRC 100414</name>
    <dbReference type="NCBI Taxonomy" id="1089453"/>
    <lineage>
        <taxon>Bacteria</taxon>
        <taxon>Bacillati</taxon>
        <taxon>Actinomycetota</taxon>
        <taxon>Actinomycetes</taxon>
        <taxon>Mycobacteriales</taxon>
        <taxon>Gordoniaceae</taxon>
        <taxon>Gordonia</taxon>
    </lineage>
</organism>
<name>H5TZ46_9ACTN</name>
<feature type="compositionally biased region" description="Low complexity" evidence="6">
    <location>
        <begin position="7"/>
        <end position="16"/>
    </location>
</feature>
<evidence type="ECO:0000256" key="3">
    <source>
        <dbReference type="ARBA" id="ARBA00023125"/>
    </source>
</evidence>
<dbReference type="GO" id="GO:0000160">
    <property type="term" value="P:phosphorelay signal transduction system"/>
    <property type="evidence" value="ECO:0007669"/>
    <property type="project" value="InterPro"/>
</dbReference>
<dbReference type="GO" id="GO:0003677">
    <property type="term" value="F:DNA binding"/>
    <property type="evidence" value="ECO:0007669"/>
    <property type="project" value="UniProtKB-KW"/>
</dbReference>
<evidence type="ECO:0000256" key="2">
    <source>
        <dbReference type="ARBA" id="ARBA00023015"/>
    </source>
</evidence>
<gene>
    <name evidence="9" type="ORF">GOSPT_051_00060</name>
</gene>
<dbReference type="AlphaFoldDB" id="H5TZ46"/>
<evidence type="ECO:0000313" key="10">
    <source>
        <dbReference type="Proteomes" id="UP000005845"/>
    </source>
</evidence>
<keyword evidence="1 5" id="KW-0597">Phosphoprotein</keyword>
<evidence type="ECO:0000256" key="6">
    <source>
        <dbReference type="SAM" id="MobiDB-lite"/>
    </source>
</evidence>
<dbReference type="Proteomes" id="UP000005845">
    <property type="component" value="Unassembled WGS sequence"/>
</dbReference>
<dbReference type="PANTHER" id="PTHR43214:SF24">
    <property type="entry name" value="TRANSCRIPTIONAL REGULATORY PROTEIN NARL-RELATED"/>
    <property type="match status" value="1"/>
</dbReference>
<dbReference type="SUPFAM" id="SSF46894">
    <property type="entry name" value="C-terminal effector domain of the bipartite response regulators"/>
    <property type="match status" value="1"/>
</dbReference>